<organism evidence="1 2">
    <name type="scientific">Sorangium cellulosum</name>
    <name type="common">Polyangium cellulosum</name>
    <dbReference type="NCBI Taxonomy" id="56"/>
    <lineage>
        <taxon>Bacteria</taxon>
        <taxon>Pseudomonadati</taxon>
        <taxon>Myxococcota</taxon>
        <taxon>Polyangia</taxon>
        <taxon>Polyangiales</taxon>
        <taxon>Polyangiaceae</taxon>
        <taxon>Sorangium</taxon>
    </lineage>
</organism>
<name>A0A150QSI5_SORCE</name>
<dbReference type="Proteomes" id="UP000075260">
    <property type="component" value="Unassembled WGS sequence"/>
</dbReference>
<dbReference type="RefSeq" id="WP_061607356.1">
    <property type="nucleotide sequence ID" value="NZ_JEMA01000372.1"/>
</dbReference>
<dbReference type="AlphaFoldDB" id="A0A150QSI5"/>
<comment type="caution">
    <text evidence="1">The sequence shown here is derived from an EMBL/GenBank/DDBJ whole genome shotgun (WGS) entry which is preliminary data.</text>
</comment>
<protein>
    <submittedName>
        <fullName evidence="1">Uncharacterized protein</fullName>
    </submittedName>
</protein>
<sequence length="95" mass="10352">MNRKVAQAPFAVGSDGAVFVNLAHVRGDVAMVKLIREARRMAGVLFLGISVTGAEKDLLIQAIDNAGAEAVAKMVGRRLHEQKQRGRRSSSRRLR</sequence>
<dbReference type="EMBL" id="JEMA01000372">
    <property type="protein sequence ID" value="KYF70812.1"/>
    <property type="molecule type" value="Genomic_DNA"/>
</dbReference>
<dbReference type="OrthoDB" id="5521076at2"/>
<proteinExistence type="predicted"/>
<accession>A0A150QSI5</accession>
<reference evidence="1 2" key="1">
    <citation type="submission" date="2014-02" db="EMBL/GenBank/DDBJ databases">
        <title>The small core and large imbalanced accessory genome model reveals a collaborative survival strategy of Sorangium cellulosum strains in nature.</title>
        <authorList>
            <person name="Han K."/>
            <person name="Peng R."/>
            <person name="Blom J."/>
            <person name="Li Y.-Z."/>
        </authorList>
    </citation>
    <scope>NUCLEOTIDE SEQUENCE [LARGE SCALE GENOMIC DNA]</scope>
    <source>
        <strain evidence="1 2">So0008-312</strain>
    </source>
</reference>
<evidence type="ECO:0000313" key="1">
    <source>
        <dbReference type="EMBL" id="KYF70812.1"/>
    </source>
</evidence>
<gene>
    <name evidence="1" type="ORF">BE15_30340</name>
</gene>
<evidence type="ECO:0000313" key="2">
    <source>
        <dbReference type="Proteomes" id="UP000075260"/>
    </source>
</evidence>